<sequence>MCACLRGCDAVRNVELCPDSTLELGLWRITPAGVVFQSLGSRRGEAAERSLGHRLAELYLPRGTFYQEISDFTLPLGGCAV</sequence>
<organism evidence="1 2">
    <name type="scientific">Novipirellula artificiosorum</name>
    <dbReference type="NCBI Taxonomy" id="2528016"/>
    <lineage>
        <taxon>Bacteria</taxon>
        <taxon>Pseudomonadati</taxon>
        <taxon>Planctomycetota</taxon>
        <taxon>Planctomycetia</taxon>
        <taxon>Pirellulales</taxon>
        <taxon>Pirellulaceae</taxon>
        <taxon>Novipirellula</taxon>
    </lineage>
</organism>
<protein>
    <submittedName>
        <fullName evidence="1">Uncharacterized protein</fullName>
    </submittedName>
</protein>
<dbReference type="Proteomes" id="UP000319143">
    <property type="component" value="Unassembled WGS sequence"/>
</dbReference>
<reference evidence="1 2" key="1">
    <citation type="submission" date="2019-02" db="EMBL/GenBank/DDBJ databases">
        <title>Deep-cultivation of Planctomycetes and their phenomic and genomic characterization uncovers novel biology.</title>
        <authorList>
            <person name="Wiegand S."/>
            <person name="Jogler M."/>
            <person name="Boedeker C."/>
            <person name="Pinto D."/>
            <person name="Vollmers J."/>
            <person name="Rivas-Marin E."/>
            <person name="Kohn T."/>
            <person name="Peeters S.H."/>
            <person name="Heuer A."/>
            <person name="Rast P."/>
            <person name="Oberbeckmann S."/>
            <person name="Bunk B."/>
            <person name="Jeske O."/>
            <person name="Meyerdierks A."/>
            <person name="Storesund J.E."/>
            <person name="Kallscheuer N."/>
            <person name="Luecker S."/>
            <person name="Lage O.M."/>
            <person name="Pohl T."/>
            <person name="Merkel B.J."/>
            <person name="Hornburger P."/>
            <person name="Mueller R.-W."/>
            <person name="Bruemmer F."/>
            <person name="Labrenz M."/>
            <person name="Spormann A.M."/>
            <person name="Op Den Camp H."/>
            <person name="Overmann J."/>
            <person name="Amann R."/>
            <person name="Jetten M.S.M."/>
            <person name="Mascher T."/>
            <person name="Medema M.H."/>
            <person name="Devos D.P."/>
            <person name="Kaster A.-K."/>
            <person name="Ovreas L."/>
            <person name="Rohde M."/>
            <person name="Galperin M.Y."/>
            <person name="Jogler C."/>
        </authorList>
    </citation>
    <scope>NUCLEOTIDE SEQUENCE [LARGE SCALE GENOMIC DNA]</scope>
    <source>
        <strain evidence="1 2">Poly41</strain>
    </source>
</reference>
<comment type="caution">
    <text evidence="1">The sequence shown here is derived from an EMBL/GenBank/DDBJ whole genome shotgun (WGS) entry which is preliminary data.</text>
</comment>
<evidence type="ECO:0000313" key="2">
    <source>
        <dbReference type="Proteomes" id="UP000319143"/>
    </source>
</evidence>
<keyword evidence="2" id="KW-1185">Reference proteome</keyword>
<gene>
    <name evidence="1" type="ORF">Poly41_34850</name>
</gene>
<proteinExistence type="predicted"/>
<name>A0A5C6DMG3_9BACT</name>
<accession>A0A5C6DMG3</accession>
<evidence type="ECO:0000313" key="1">
    <source>
        <dbReference type="EMBL" id="TWU37355.1"/>
    </source>
</evidence>
<dbReference type="EMBL" id="SJPV01000005">
    <property type="protein sequence ID" value="TWU37355.1"/>
    <property type="molecule type" value="Genomic_DNA"/>
</dbReference>
<dbReference type="AlphaFoldDB" id="A0A5C6DMG3"/>